<dbReference type="PANTHER" id="PTHR35535">
    <property type="entry name" value="HEAT SHOCK PROTEIN HSLJ"/>
    <property type="match status" value="1"/>
</dbReference>
<dbReference type="Gene3D" id="2.40.128.270">
    <property type="match status" value="1"/>
</dbReference>
<reference evidence="4" key="1">
    <citation type="submission" date="2008-04" db="EMBL/GenBank/DDBJ databases">
        <title>Draft genome sequence of Providencia stuartii (ATCC 25827).</title>
        <authorList>
            <person name="Sudarsanam P."/>
            <person name="Ley R."/>
            <person name="Guruge J."/>
            <person name="Turnbaugh P.J."/>
            <person name="Mahowald M."/>
            <person name="Liep D."/>
            <person name="Gordon J."/>
        </authorList>
    </citation>
    <scope>NUCLEOTIDE SEQUENCE [LARGE SCALE GENOMIC DNA]</scope>
    <source>
        <strain evidence="4">ATCC 25827</strain>
    </source>
</reference>
<protein>
    <submittedName>
        <fullName evidence="3">META domain protein</fullName>
    </submittedName>
</protein>
<reference evidence="3 4" key="3">
    <citation type="submission" date="2008-05" db="EMBL/GenBank/DDBJ databases">
        <authorList>
            <person name="Fulton L."/>
            <person name="Clifton S."/>
            <person name="Fulton B."/>
            <person name="Xu J."/>
            <person name="Minx P."/>
            <person name="Pepin K.H."/>
            <person name="Johnson M."/>
            <person name="Thiruvilangam P."/>
            <person name="Bhonagiri V."/>
            <person name="Nash W.E."/>
            <person name="Mardis E.R."/>
            <person name="Wilson R.K."/>
        </authorList>
    </citation>
    <scope>NUCLEOTIDE SEQUENCE [LARGE SCALE GENOMIC DNA]</scope>
    <source>
        <strain evidence="3 4">ATCC 25827</strain>
    </source>
</reference>
<proteinExistence type="predicted"/>
<keyword evidence="1" id="KW-0732">Signal</keyword>
<dbReference type="Pfam" id="PF03724">
    <property type="entry name" value="META"/>
    <property type="match status" value="1"/>
</dbReference>
<feature type="chain" id="PRO_5041653178" evidence="1">
    <location>
        <begin position="42"/>
        <end position="162"/>
    </location>
</feature>
<dbReference type="PROSITE" id="PS51257">
    <property type="entry name" value="PROKAR_LIPOPROTEIN"/>
    <property type="match status" value="1"/>
</dbReference>
<evidence type="ECO:0000313" key="3">
    <source>
        <dbReference type="EMBL" id="EDU59299.1"/>
    </source>
</evidence>
<gene>
    <name evidence="3" type="ORF">PROSTU_02488</name>
</gene>
<name>A0AA86YVK9_PROST</name>
<dbReference type="InterPro" id="IPR053147">
    <property type="entry name" value="Hsp_HslJ-like"/>
</dbReference>
<sequence length="162" mass="18122">MAKIVLTLSKPNRGKMIMKRIIPLTLLGFLLAACQTQNVSADNSDNVTEQQLIHHNFVLTEVDGHPIVGKVGVPSLSFGEKMFVSATMCNDFHGMGRINNATLVVKHLSKTELECVDEDLSKWDPLIKRMLTEGADISYNDKKLTLSQGRYKLVYVLKDYVN</sequence>
<feature type="signal peptide" evidence="1">
    <location>
        <begin position="1"/>
        <end position="41"/>
    </location>
</feature>
<dbReference type="Proteomes" id="UP000004506">
    <property type="component" value="Unassembled WGS sequence"/>
</dbReference>
<comment type="caution">
    <text evidence="3">The sequence shown here is derived from an EMBL/GenBank/DDBJ whole genome shotgun (WGS) entry which is preliminary data.</text>
</comment>
<dbReference type="PANTHER" id="PTHR35535:SF1">
    <property type="entry name" value="HEAT SHOCK PROTEIN HSLJ"/>
    <property type="match status" value="1"/>
</dbReference>
<evidence type="ECO:0000256" key="1">
    <source>
        <dbReference type="SAM" id="SignalP"/>
    </source>
</evidence>
<dbReference type="InterPro" id="IPR038670">
    <property type="entry name" value="HslJ-like_sf"/>
</dbReference>
<organism evidence="3 4">
    <name type="scientific">Providencia stuartii ATCC 25827</name>
    <dbReference type="NCBI Taxonomy" id="471874"/>
    <lineage>
        <taxon>Bacteria</taxon>
        <taxon>Pseudomonadati</taxon>
        <taxon>Pseudomonadota</taxon>
        <taxon>Gammaproteobacteria</taxon>
        <taxon>Enterobacterales</taxon>
        <taxon>Morganellaceae</taxon>
        <taxon>Providencia</taxon>
    </lineage>
</organism>
<accession>A0AA86YVK9</accession>
<evidence type="ECO:0000313" key="4">
    <source>
        <dbReference type="Proteomes" id="UP000004506"/>
    </source>
</evidence>
<dbReference type="AlphaFoldDB" id="A0AA86YVK9"/>
<feature type="domain" description="DUF306" evidence="2">
    <location>
        <begin position="50"/>
        <end position="151"/>
    </location>
</feature>
<dbReference type="EMBL" id="ABJD02000101">
    <property type="protein sequence ID" value="EDU59299.1"/>
    <property type="molecule type" value="Genomic_DNA"/>
</dbReference>
<reference evidence="4" key="2">
    <citation type="submission" date="2008-04" db="EMBL/GenBank/DDBJ databases">
        <title>Draft genome sequence of Providencia stuartii(ATCC 25827).</title>
        <authorList>
            <person name="Sudarsanam P."/>
            <person name="Ley R."/>
            <person name="Guruge J."/>
            <person name="Turnbaugh P.J."/>
            <person name="Mahowald M."/>
            <person name="Liep D."/>
            <person name="Gordon J."/>
        </authorList>
    </citation>
    <scope>NUCLEOTIDE SEQUENCE [LARGE SCALE GENOMIC DNA]</scope>
    <source>
        <strain evidence="4">ATCC 25827</strain>
    </source>
</reference>
<dbReference type="InterPro" id="IPR005184">
    <property type="entry name" value="DUF306_Meta_HslJ"/>
</dbReference>
<evidence type="ECO:0000259" key="2">
    <source>
        <dbReference type="Pfam" id="PF03724"/>
    </source>
</evidence>